<dbReference type="HOGENOM" id="CLU_2159759_0_0_1"/>
<reference evidence="1" key="1">
    <citation type="submission" date="2013-07" db="EMBL/GenBank/DDBJ databases">
        <title>The genome of an arbuscular mycorrhizal fungus provides insights into the evolution of the oldest plant symbiosis.</title>
        <authorList>
            <consortium name="DOE Joint Genome Institute"/>
            <person name="Tisserant E."/>
            <person name="Malbreil M."/>
            <person name="Kuo A."/>
            <person name="Kohler A."/>
            <person name="Symeonidi A."/>
            <person name="Balestrini R."/>
            <person name="Charron P."/>
            <person name="Duensing N."/>
            <person name="Frei-dit-Frey N."/>
            <person name="Gianinazzi-Pearson V."/>
            <person name="Gilbert B."/>
            <person name="Handa Y."/>
            <person name="Hijri M."/>
            <person name="Kaul R."/>
            <person name="Kawaguchi M."/>
            <person name="Krajinski F."/>
            <person name="Lammers P."/>
            <person name="Lapierre D."/>
            <person name="Masclaux F.G."/>
            <person name="Murat C."/>
            <person name="Morin E."/>
            <person name="Ndikumana S."/>
            <person name="Pagni M."/>
            <person name="Petitpierre D."/>
            <person name="Requena N."/>
            <person name="Rosikiewicz P."/>
            <person name="Riley R."/>
            <person name="Saito K."/>
            <person name="San Clemente H."/>
            <person name="Shapiro H."/>
            <person name="van Tuinen D."/>
            <person name="Becard G."/>
            <person name="Bonfante P."/>
            <person name="Paszkowski U."/>
            <person name="Shachar-Hill Y."/>
            <person name="Young J.P."/>
            <person name="Sanders I.R."/>
            <person name="Henrissat B."/>
            <person name="Rensing S.A."/>
            <person name="Grigoriev I.V."/>
            <person name="Corradi N."/>
            <person name="Roux C."/>
            <person name="Martin F."/>
        </authorList>
    </citation>
    <scope>NUCLEOTIDE SEQUENCE</scope>
    <source>
        <strain evidence="1">DAOM 197198</strain>
    </source>
</reference>
<name>U9SVS4_RHIID</name>
<organism evidence="1">
    <name type="scientific">Rhizophagus irregularis (strain DAOM 181602 / DAOM 197198 / MUCL 43194)</name>
    <name type="common">Arbuscular mycorrhizal fungus</name>
    <name type="synonym">Glomus intraradices</name>
    <dbReference type="NCBI Taxonomy" id="747089"/>
    <lineage>
        <taxon>Eukaryota</taxon>
        <taxon>Fungi</taxon>
        <taxon>Fungi incertae sedis</taxon>
        <taxon>Mucoromycota</taxon>
        <taxon>Glomeromycotina</taxon>
        <taxon>Glomeromycetes</taxon>
        <taxon>Glomerales</taxon>
        <taxon>Glomeraceae</taxon>
        <taxon>Rhizophagus</taxon>
    </lineage>
</organism>
<protein>
    <submittedName>
        <fullName evidence="1">Uncharacterized protein</fullName>
    </submittedName>
</protein>
<gene>
    <name evidence="1" type="ORF">GLOINDRAFT_88091</name>
</gene>
<accession>U9SVS4</accession>
<evidence type="ECO:0000313" key="1">
    <source>
        <dbReference type="EMBL" id="ERZ99221.1"/>
    </source>
</evidence>
<proteinExistence type="predicted"/>
<dbReference type="EMBL" id="KI298142">
    <property type="protein sequence ID" value="ERZ99221.1"/>
    <property type="molecule type" value="Genomic_DNA"/>
</dbReference>
<sequence>MSRYYHLTMDFLEKFLNTLVYCVLYWHSVGLRVLSGRFLQGWDVEQEQMGQYFFTFSAIDMYWPELHKLMENNDHNGDEAESSKCQLLVLIRVAARGSNKDEMNNVIQYFD</sequence>
<dbReference type="AlphaFoldDB" id="U9SVS4"/>